<feature type="domain" description="DZANK-type" evidence="2">
    <location>
        <begin position="66"/>
        <end position="112"/>
    </location>
</feature>
<evidence type="ECO:0000256" key="1">
    <source>
        <dbReference type="SAM" id="MobiDB-lite"/>
    </source>
</evidence>
<dbReference type="STRING" id="593750.Metfor_2811"/>
<gene>
    <name evidence="3" type="ordered locus">Metfor_2811</name>
</gene>
<reference evidence="3 4" key="2">
    <citation type="journal article" date="2014" name="Genome Announc.">
        <title>Complete Genome Sequence of Methanoregula formicica SMSPT, a Mesophilic Hydrogenotrophic Methanogen Isolated from a Methanogenic Upflow Anaerobic Sludge Blanket Reactor.</title>
        <authorList>
            <person name="Yamamoto K."/>
            <person name="Tamaki H."/>
            <person name="Cadillo-Quiroz H."/>
            <person name="Imachi H."/>
            <person name="Kyrpides N."/>
            <person name="Woyke T."/>
            <person name="Goodwin L."/>
            <person name="Zinder S.H."/>
            <person name="Kamagata Y."/>
            <person name="Liu W.T."/>
        </authorList>
    </citation>
    <scope>NUCLEOTIDE SEQUENCE [LARGE SCALE GENOMIC DNA]</scope>
    <source>
        <strain evidence="4">DSM 22288 / NBRC 105244 / SMSP</strain>
    </source>
</reference>
<dbReference type="InterPro" id="IPR025874">
    <property type="entry name" value="DZR"/>
</dbReference>
<proteinExistence type="predicted"/>
<dbReference type="Pfam" id="PF12773">
    <property type="entry name" value="DZR"/>
    <property type="match status" value="1"/>
</dbReference>
<dbReference type="Proteomes" id="UP000010824">
    <property type="component" value="Chromosome"/>
</dbReference>
<dbReference type="GeneID" id="14308594"/>
<sequence>MTRKCSSCGIPAPDGESRFCNRCGAAIVDEPEPQFPVCGTCGAQVADPLAQFCDKCGGPMKKSLACPTCGNPAIDENSKFCTRCGTTFAKPGTCASCGFVNPENAGFCNRCGAALKTAAAPPAAAPASPAPSVVLTPKRSPLPIVEEPPAADWDPWSDSPGEQETPAPAPQIRVPQKKYSHLPLIADELKDYKKSAAGLDDFPAPAEPASRRKGGLNFLKK</sequence>
<evidence type="ECO:0000313" key="3">
    <source>
        <dbReference type="EMBL" id="AGB03794.1"/>
    </source>
</evidence>
<dbReference type="KEGG" id="mfo:Metfor_2811"/>
<dbReference type="InParanoid" id="L0HL59"/>
<evidence type="ECO:0000313" key="4">
    <source>
        <dbReference type="Proteomes" id="UP000010824"/>
    </source>
</evidence>
<dbReference type="AlphaFoldDB" id="L0HL59"/>
<dbReference type="eggNOG" id="arCOG01917">
    <property type="taxonomic scope" value="Archaea"/>
</dbReference>
<dbReference type="EMBL" id="CP003167">
    <property type="protein sequence ID" value="AGB03794.1"/>
    <property type="molecule type" value="Genomic_DNA"/>
</dbReference>
<dbReference type="OrthoDB" id="53394at2157"/>
<feature type="compositionally biased region" description="Basic residues" evidence="1">
    <location>
        <begin position="211"/>
        <end position="221"/>
    </location>
</feature>
<protein>
    <recommendedName>
        <fullName evidence="2">DZANK-type domain-containing protein</fullName>
    </recommendedName>
</protein>
<feature type="region of interest" description="Disordered" evidence="1">
    <location>
        <begin position="140"/>
        <end position="176"/>
    </location>
</feature>
<evidence type="ECO:0000259" key="2">
    <source>
        <dbReference type="Pfam" id="PF12773"/>
    </source>
</evidence>
<dbReference type="HOGENOM" id="CLU_1248286_0_0_2"/>
<accession>L0HL59</accession>
<feature type="region of interest" description="Disordered" evidence="1">
    <location>
        <begin position="198"/>
        <end position="221"/>
    </location>
</feature>
<organism evidence="3 4">
    <name type="scientific">Methanoregula formicica (strain DSM 22288 / NBRC 105244 / SMSP)</name>
    <dbReference type="NCBI Taxonomy" id="593750"/>
    <lineage>
        <taxon>Archaea</taxon>
        <taxon>Methanobacteriati</taxon>
        <taxon>Methanobacteriota</taxon>
        <taxon>Stenosarchaea group</taxon>
        <taxon>Methanomicrobia</taxon>
        <taxon>Methanomicrobiales</taxon>
        <taxon>Methanoregulaceae</taxon>
        <taxon>Methanoregula</taxon>
    </lineage>
</organism>
<dbReference type="RefSeq" id="WP_015286756.1">
    <property type="nucleotide sequence ID" value="NC_019943.1"/>
</dbReference>
<keyword evidence="4" id="KW-1185">Reference proteome</keyword>
<name>L0HL59_METFS</name>
<reference evidence="4" key="1">
    <citation type="submission" date="2011-12" db="EMBL/GenBank/DDBJ databases">
        <title>Complete sequence of Methanoregula formicicum SMSP.</title>
        <authorList>
            <person name="Lucas S."/>
            <person name="Han J."/>
            <person name="Lapidus A."/>
            <person name="Cheng J.-F."/>
            <person name="Goodwin L."/>
            <person name="Pitluck S."/>
            <person name="Peters L."/>
            <person name="Ovchinnikova G."/>
            <person name="Teshima H."/>
            <person name="Detter J.C."/>
            <person name="Han C."/>
            <person name="Tapia R."/>
            <person name="Land M."/>
            <person name="Hauser L."/>
            <person name="Kyrpides N."/>
            <person name="Ivanova N."/>
            <person name="Pagani I."/>
            <person name="Imachi H."/>
            <person name="Tamaki H."/>
            <person name="Sekiguchi Y."/>
            <person name="Kamagata Y."/>
            <person name="Cadillo-Quiroz H."/>
            <person name="Zinder S."/>
            <person name="Liu W.-T."/>
            <person name="Woyke T."/>
        </authorList>
    </citation>
    <scope>NUCLEOTIDE SEQUENCE [LARGE SCALE GENOMIC DNA]</scope>
    <source>
        <strain evidence="4">DSM 22288 / NBRC 105244 / SMSP</strain>
    </source>
</reference>